<evidence type="ECO:0000313" key="2">
    <source>
        <dbReference type="EMBL" id="SPE25799.1"/>
    </source>
</evidence>
<feature type="transmembrane region" description="Helical" evidence="1">
    <location>
        <begin position="53"/>
        <end position="72"/>
    </location>
</feature>
<accession>A0A2N9LRD1</accession>
<dbReference type="AlphaFoldDB" id="A0A2N9LRD1"/>
<gene>
    <name evidence="2" type="ORF">SBA5_500020</name>
</gene>
<dbReference type="Proteomes" id="UP000239735">
    <property type="component" value="Unassembled WGS sequence"/>
</dbReference>
<sequence>MNMRDKWAGEMDDPVLGEALKHFKSSVDAWSEAAYRRPRIVDSRVRRGGWQLAAGWALGCALAVGSLVGGVFEHQHRQELAKIAAIKAAQKAAHERLVVAQSAAAAQQALAVQTTAKNTSAARHANDTDENLLAKVDKDISQQVPAAMEPLAQLMDDNESQ</sequence>
<keyword evidence="1" id="KW-0812">Transmembrane</keyword>
<name>A0A2N9LRD1_9BACT</name>
<evidence type="ECO:0000313" key="3">
    <source>
        <dbReference type="Proteomes" id="UP000239735"/>
    </source>
</evidence>
<reference evidence="3" key="1">
    <citation type="submission" date="2018-02" db="EMBL/GenBank/DDBJ databases">
        <authorList>
            <person name="Hausmann B."/>
        </authorList>
    </citation>
    <scope>NUCLEOTIDE SEQUENCE [LARGE SCALE GENOMIC DNA]</scope>
    <source>
        <strain evidence="3">Peat soil MAG SbA5</strain>
    </source>
</reference>
<organism evidence="2 3">
    <name type="scientific">Candidatus Sulfuritelmatomonas gaucii</name>
    <dbReference type="NCBI Taxonomy" id="2043161"/>
    <lineage>
        <taxon>Bacteria</taxon>
        <taxon>Pseudomonadati</taxon>
        <taxon>Acidobacteriota</taxon>
        <taxon>Terriglobia</taxon>
        <taxon>Terriglobales</taxon>
        <taxon>Acidobacteriaceae</taxon>
        <taxon>Candidatus Sulfuritelmatomonas</taxon>
    </lineage>
</organism>
<keyword evidence="1" id="KW-0472">Membrane</keyword>
<evidence type="ECO:0000256" key="1">
    <source>
        <dbReference type="SAM" id="Phobius"/>
    </source>
</evidence>
<protein>
    <submittedName>
        <fullName evidence="2">Uncharacterized protein</fullName>
    </submittedName>
</protein>
<keyword evidence="1" id="KW-1133">Transmembrane helix</keyword>
<proteinExistence type="predicted"/>
<dbReference type="EMBL" id="OKRB01000109">
    <property type="protein sequence ID" value="SPE25799.1"/>
    <property type="molecule type" value="Genomic_DNA"/>
</dbReference>
<dbReference type="OrthoDB" id="3078825at2"/>